<gene>
    <name evidence="2" type="ORF">CGI_10009622</name>
</gene>
<dbReference type="EMBL" id="JH817385">
    <property type="protein sequence ID" value="EKC19118.1"/>
    <property type="molecule type" value="Genomic_DNA"/>
</dbReference>
<protein>
    <submittedName>
        <fullName evidence="2">Arginine-glutamic acid dipeptide repeats protein</fullName>
    </submittedName>
</protein>
<dbReference type="AlphaFoldDB" id="K1PCB6"/>
<proteinExistence type="predicted"/>
<sequence length="172" mass="19355">MKIKCEDEEESDVKKTSDDLPPLPQPSPVVIPIRKGRKGSKWQASGFLTKVGDQISSYTAESGVTYRQGDTVYLENPRLDNPYYVCGIKEFRLTKKDTLVVTIKWYFRSSEVPGSVYQLLVQDRHTENNPGVHCSRRCGYLTRGIWKSSITVTIVPPKSSVCALTVQLTNIV</sequence>
<dbReference type="InterPro" id="IPR043151">
    <property type="entry name" value="BAH_sf"/>
</dbReference>
<dbReference type="GO" id="GO:0003682">
    <property type="term" value="F:chromatin binding"/>
    <property type="evidence" value="ECO:0007669"/>
    <property type="project" value="InterPro"/>
</dbReference>
<dbReference type="Gene3D" id="2.30.30.490">
    <property type="match status" value="1"/>
</dbReference>
<dbReference type="InterPro" id="IPR001025">
    <property type="entry name" value="BAH_dom"/>
</dbReference>
<dbReference type="InParanoid" id="K1PCB6"/>
<dbReference type="PROSITE" id="PS51038">
    <property type="entry name" value="BAH"/>
    <property type="match status" value="1"/>
</dbReference>
<dbReference type="Pfam" id="PF01426">
    <property type="entry name" value="BAH"/>
    <property type="match status" value="1"/>
</dbReference>
<feature type="region of interest" description="Disordered" evidence="1">
    <location>
        <begin position="1"/>
        <end position="28"/>
    </location>
</feature>
<accession>K1PCB6</accession>
<reference evidence="2" key="1">
    <citation type="journal article" date="2012" name="Nature">
        <title>The oyster genome reveals stress adaptation and complexity of shell formation.</title>
        <authorList>
            <person name="Zhang G."/>
            <person name="Fang X."/>
            <person name="Guo X."/>
            <person name="Li L."/>
            <person name="Luo R."/>
            <person name="Xu F."/>
            <person name="Yang P."/>
            <person name="Zhang L."/>
            <person name="Wang X."/>
            <person name="Qi H."/>
            <person name="Xiong Z."/>
            <person name="Que H."/>
            <person name="Xie Y."/>
            <person name="Holland P.W."/>
            <person name="Paps J."/>
            <person name="Zhu Y."/>
            <person name="Wu F."/>
            <person name="Chen Y."/>
            <person name="Wang J."/>
            <person name="Peng C."/>
            <person name="Meng J."/>
            <person name="Yang L."/>
            <person name="Liu J."/>
            <person name="Wen B."/>
            <person name="Zhang N."/>
            <person name="Huang Z."/>
            <person name="Zhu Q."/>
            <person name="Feng Y."/>
            <person name="Mount A."/>
            <person name="Hedgecock D."/>
            <person name="Xu Z."/>
            <person name="Liu Y."/>
            <person name="Domazet-Loso T."/>
            <person name="Du Y."/>
            <person name="Sun X."/>
            <person name="Zhang S."/>
            <person name="Liu B."/>
            <person name="Cheng P."/>
            <person name="Jiang X."/>
            <person name="Li J."/>
            <person name="Fan D."/>
            <person name="Wang W."/>
            <person name="Fu W."/>
            <person name="Wang T."/>
            <person name="Wang B."/>
            <person name="Zhang J."/>
            <person name="Peng Z."/>
            <person name="Li Y."/>
            <person name="Li N."/>
            <person name="Wang J."/>
            <person name="Chen M."/>
            <person name="He Y."/>
            <person name="Tan F."/>
            <person name="Song X."/>
            <person name="Zheng Q."/>
            <person name="Huang R."/>
            <person name="Yang H."/>
            <person name="Du X."/>
            <person name="Chen L."/>
            <person name="Yang M."/>
            <person name="Gaffney P.M."/>
            <person name="Wang S."/>
            <person name="Luo L."/>
            <person name="She Z."/>
            <person name="Ming Y."/>
            <person name="Huang W."/>
            <person name="Zhang S."/>
            <person name="Huang B."/>
            <person name="Zhang Y."/>
            <person name="Qu T."/>
            <person name="Ni P."/>
            <person name="Miao G."/>
            <person name="Wang J."/>
            <person name="Wang Q."/>
            <person name="Steinberg C.E."/>
            <person name="Wang H."/>
            <person name="Li N."/>
            <person name="Qian L."/>
            <person name="Zhang G."/>
            <person name="Li Y."/>
            <person name="Yang H."/>
            <person name="Liu X."/>
            <person name="Wang J."/>
            <person name="Yin Y."/>
            <person name="Wang J."/>
        </authorList>
    </citation>
    <scope>NUCLEOTIDE SEQUENCE [LARGE SCALE GENOMIC DNA]</scope>
    <source>
        <strain evidence="2">05x7-T-G4-1.051#20</strain>
    </source>
</reference>
<feature type="compositionally biased region" description="Acidic residues" evidence="1">
    <location>
        <begin position="1"/>
        <end position="11"/>
    </location>
</feature>
<evidence type="ECO:0000313" key="2">
    <source>
        <dbReference type="EMBL" id="EKC19118.1"/>
    </source>
</evidence>
<organism evidence="2">
    <name type="scientific">Magallana gigas</name>
    <name type="common">Pacific oyster</name>
    <name type="synonym">Crassostrea gigas</name>
    <dbReference type="NCBI Taxonomy" id="29159"/>
    <lineage>
        <taxon>Eukaryota</taxon>
        <taxon>Metazoa</taxon>
        <taxon>Spiralia</taxon>
        <taxon>Lophotrochozoa</taxon>
        <taxon>Mollusca</taxon>
        <taxon>Bivalvia</taxon>
        <taxon>Autobranchia</taxon>
        <taxon>Pteriomorphia</taxon>
        <taxon>Ostreida</taxon>
        <taxon>Ostreoidea</taxon>
        <taxon>Ostreidae</taxon>
        <taxon>Magallana</taxon>
    </lineage>
</organism>
<dbReference type="HOGENOM" id="CLU_1556776_0_0_1"/>
<name>K1PCB6_MAGGI</name>
<evidence type="ECO:0000256" key="1">
    <source>
        <dbReference type="SAM" id="MobiDB-lite"/>
    </source>
</evidence>